<dbReference type="EMBL" id="CP003220">
    <property type="protein sequence ID" value="EGB15508.1"/>
    <property type="molecule type" value="Genomic_DNA"/>
</dbReference>
<gene>
    <name evidence="2" type="ORF">DND132_2304</name>
</gene>
<dbReference type="KEGG" id="ddn:DND132_2304"/>
<keyword evidence="1" id="KW-0732">Signal</keyword>
<organism evidence="2 3">
    <name type="scientific">Pseudodesulfovibrio mercurii</name>
    <dbReference type="NCBI Taxonomy" id="641491"/>
    <lineage>
        <taxon>Bacteria</taxon>
        <taxon>Pseudomonadati</taxon>
        <taxon>Thermodesulfobacteriota</taxon>
        <taxon>Desulfovibrionia</taxon>
        <taxon>Desulfovibrionales</taxon>
        <taxon>Desulfovibrionaceae</taxon>
    </lineage>
</organism>
<dbReference type="STRING" id="641491.DND132_2304"/>
<feature type="chain" id="PRO_5003253495" description="Lipoprotein" evidence="1">
    <location>
        <begin position="21"/>
        <end position="182"/>
    </location>
</feature>
<proteinExistence type="predicted"/>
<evidence type="ECO:0000313" key="2">
    <source>
        <dbReference type="EMBL" id="EGB15508.1"/>
    </source>
</evidence>
<keyword evidence="3" id="KW-1185">Reference proteome</keyword>
<evidence type="ECO:0008006" key="4">
    <source>
        <dbReference type="Google" id="ProtNLM"/>
    </source>
</evidence>
<dbReference type="AlphaFoldDB" id="F0JBK5"/>
<name>F0JBK5_9BACT</name>
<protein>
    <recommendedName>
        <fullName evidence="4">Lipoprotein</fullName>
    </recommendedName>
</protein>
<sequence precursor="true">MRIRLLALTLALLFATCLTACSAKDEAAQQPVPDQAAAQATPADGDQAAASTTRAIQEVIPEGPLGQVQLRNGSTLKIDALQKLGGDYWVYVTGKLNGRSSTVVSLTRFRDLMNWQSIVFQDPHTFTITNRQGKEWAFEEANFYLGSDKPGTYAFYVLDDRLDQVLTEVDKGEVANIDFLVK</sequence>
<dbReference type="RefSeq" id="WP_014322934.1">
    <property type="nucleotide sequence ID" value="NC_016803.1"/>
</dbReference>
<accession>F0JBK5</accession>
<dbReference type="Proteomes" id="UP000007845">
    <property type="component" value="Chromosome"/>
</dbReference>
<feature type="signal peptide" evidence="1">
    <location>
        <begin position="1"/>
        <end position="20"/>
    </location>
</feature>
<dbReference type="eggNOG" id="ENOG5031879">
    <property type="taxonomic scope" value="Bacteria"/>
</dbReference>
<evidence type="ECO:0000313" key="3">
    <source>
        <dbReference type="Proteomes" id="UP000007845"/>
    </source>
</evidence>
<dbReference type="OrthoDB" id="5465160at2"/>
<evidence type="ECO:0000256" key="1">
    <source>
        <dbReference type="SAM" id="SignalP"/>
    </source>
</evidence>
<reference evidence="2 3" key="1">
    <citation type="journal article" date="2011" name="J. Bacteriol.">
        <title>Genome sequence of the mercury-methylating strain Desulfovibrio desulfuricans ND132.</title>
        <authorList>
            <person name="Brown S.D."/>
            <person name="Gilmour C.C."/>
            <person name="Kucken A.M."/>
            <person name="Wall J.D."/>
            <person name="Elias D.A."/>
            <person name="Brandt C.C."/>
            <person name="Podar M."/>
            <person name="Chertkov O."/>
            <person name="Held B."/>
            <person name="Bruce D.C."/>
            <person name="Detter J.C."/>
            <person name="Tapia R."/>
            <person name="Han C.S."/>
            <person name="Goodwin L.A."/>
            <person name="Cheng J.F."/>
            <person name="Pitluck S."/>
            <person name="Woyke T."/>
            <person name="Mikhailova N."/>
            <person name="Ivanova N.N."/>
            <person name="Han J."/>
            <person name="Lucas S."/>
            <person name="Lapidus A.L."/>
            <person name="Land M.L."/>
            <person name="Hauser L.J."/>
            <person name="Palumbo A.V."/>
        </authorList>
    </citation>
    <scope>NUCLEOTIDE SEQUENCE [LARGE SCALE GENOMIC DNA]</scope>
    <source>
        <strain evidence="2 3">ND132</strain>
    </source>
</reference>
<dbReference type="HOGENOM" id="CLU_1479783_0_0_7"/>